<evidence type="ECO:0000313" key="3">
    <source>
        <dbReference type="Proteomes" id="UP000036106"/>
    </source>
</evidence>
<keyword evidence="1" id="KW-0812">Transmembrane</keyword>
<feature type="transmembrane region" description="Helical" evidence="1">
    <location>
        <begin position="7"/>
        <end position="29"/>
    </location>
</feature>
<protein>
    <submittedName>
        <fullName evidence="2">Uncharacterized protein</fullName>
    </submittedName>
</protein>
<keyword evidence="1" id="KW-0472">Membrane</keyword>
<sequence length="147" mass="17368">MTKSLKFLLFIIYVCRTIIQIPISCVNWISECIQQLFSKQTLKTSKFSIKSILKYFIEFLQLAGLICLLLVLIPIYIIGFLFFCLLQYELISLMRKFIFFAIFPLLFVFPAVAAICFFIWIILCIISILHYLFTDNDDDDCDVFFFF</sequence>
<keyword evidence="1" id="KW-1133">Transmembrane helix</keyword>
<dbReference type="KEGG" id="lgn:ABM34_02670"/>
<feature type="transmembrane region" description="Helical" evidence="1">
    <location>
        <begin position="59"/>
        <end position="85"/>
    </location>
</feature>
<dbReference type="PATRIC" id="fig|1007676.4.peg.553"/>
<name>A0A0H4QIQ4_9LACO</name>
<evidence type="ECO:0000256" key="1">
    <source>
        <dbReference type="SAM" id="Phobius"/>
    </source>
</evidence>
<reference evidence="3" key="1">
    <citation type="submission" date="2015-07" db="EMBL/GenBank/DDBJ databases">
        <title>Lactobacillus ginsenosidimutans/EMML 3141/ whole genome sequencing.</title>
        <authorList>
            <person name="Kim M.K."/>
            <person name="Im W.-T."/>
            <person name="Srinivasan S."/>
            <person name="Lee J.-J."/>
        </authorList>
    </citation>
    <scope>NUCLEOTIDE SEQUENCE [LARGE SCALE GENOMIC DNA]</scope>
    <source>
        <strain evidence="3">EMML 3041</strain>
    </source>
</reference>
<gene>
    <name evidence="2" type="ORF">ABM34_02670</name>
</gene>
<accession>A0A0H4QIQ4</accession>
<evidence type="ECO:0000313" key="2">
    <source>
        <dbReference type="EMBL" id="AKP66563.1"/>
    </source>
</evidence>
<keyword evidence="3" id="KW-1185">Reference proteome</keyword>
<proteinExistence type="predicted"/>
<dbReference type="Proteomes" id="UP000036106">
    <property type="component" value="Chromosome"/>
</dbReference>
<dbReference type="AlphaFoldDB" id="A0A0H4QIQ4"/>
<feature type="transmembrane region" description="Helical" evidence="1">
    <location>
        <begin position="97"/>
        <end position="129"/>
    </location>
</feature>
<organism evidence="2 3">
    <name type="scientific">Companilactobacillus ginsenosidimutans</name>
    <dbReference type="NCBI Taxonomy" id="1007676"/>
    <lineage>
        <taxon>Bacteria</taxon>
        <taxon>Bacillati</taxon>
        <taxon>Bacillota</taxon>
        <taxon>Bacilli</taxon>
        <taxon>Lactobacillales</taxon>
        <taxon>Lactobacillaceae</taxon>
        <taxon>Companilactobacillus</taxon>
    </lineage>
</organism>
<dbReference type="EMBL" id="CP012034">
    <property type="protein sequence ID" value="AKP66563.1"/>
    <property type="molecule type" value="Genomic_DNA"/>
</dbReference>